<dbReference type="Pfam" id="PF04782">
    <property type="entry name" value="DUF632"/>
    <property type="match status" value="1"/>
</dbReference>
<feature type="region of interest" description="Disordered" evidence="1">
    <location>
        <begin position="99"/>
        <end position="118"/>
    </location>
</feature>
<dbReference type="OrthoDB" id="1893612at2759"/>
<keyword evidence="3" id="KW-0378">Hydrolase</keyword>
<evidence type="ECO:0000256" key="1">
    <source>
        <dbReference type="SAM" id="MobiDB-lite"/>
    </source>
</evidence>
<dbReference type="Proteomes" id="UP000325315">
    <property type="component" value="Unassembled WGS sequence"/>
</dbReference>
<comment type="caution">
    <text evidence="3">The sequence shown here is derived from an EMBL/GenBank/DDBJ whole genome shotgun (WGS) entry which is preliminary data.</text>
</comment>
<dbReference type="EMBL" id="SMMG02000005">
    <property type="protein sequence ID" value="KAA3476019.1"/>
    <property type="molecule type" value="Genomic_DNA"/>
</dbReference>
<sequence>MKLLFVSGSSTSSDISDEETEPEVVREVQQQQQQKQQHQHQHQPPPPCGYFYMQMPPPMPSPQRDFGWDFFNLFDVVRPEIISGYNRCSDDDLRAVREQEGIPELEEEGDTKEEEKKKKILRGNKRKVKEETDVSQGEQKGLTVIDSPEKGRELLEALKDIEDYFIRAYDSGKHVSRMLEANMVHLQSGLEGIKENSTKLIQAITWHRSTLSKPQSCKSLVASSSRSSSAWTEYKNDLFDQYGGMDSGSHSLTLERLYAWEKKLYEEVKAGDSTRKIYERKCSRLRNRDVKGYDELLNHHQNTCCIHL</sequence>
<accession>A0A5B6W2A6</accession>
<keyword evidence="3" id="KW-0547">Nucleotide-binding</keyword>
<dbReference type="AlphaFoldDB" id="A0A5B6W2A6"/>
<protein>
    <submittedName>
        <fullName evidence="3">Holliday junction ATP-dependent DNA helicase RuvB</fullName>
    </submittedName>
</protein>
<evidence type="ECO:0000259" key="2">
    <source>
        <dbReference type="Pfam" id="PF04782"/>
    </source>
</evidence>
<reference evidence="4" key="1">
    <citation type="journal article" date="2019" name="Plant Biotechnol. J.">
        <title>Genome sequencing of the Australian wild diploid species Gossypium australe highlights disease resistance and delayed gland morphogenesis.</title>
        <authorList>
            <person name="Cai Y."/>
            <person name="Cai X."/>
            <person name="Wang Q."/>
            <person name="Wang P."/>
            <person name="Zhang Y."/>
            <person name="Cai C."/>
            <person name="Xu Y."/>
            <person name="Wang K."/>
            <person name="Zhou Z."/>
            <person name="Wang C."/>
            <person name="Geng S."/>
            <person name="Li B."/>
            <person name="Dong Q."/>
            <person name="Hou Y."/>
            <person name="Wang H."/>
            <person name="Ai P."/>
            <person name="Liu Z."/>
            <person name="Yi F."/>
            <person name="Sun M."/>
            <person name="An G."/>
            <person name="Cheng J."/>
            <person name="Zhang Y."/>
            <person name="Shi Q."/>
            <person name="Xie Y."/>
            <person name="Shi X."/>
            <person name="Chang Y."/>
            <person name="Huang F."/>
            <person name="Chen Y."/>
            <person name="Hong S."/>
            <person name="Mi L."/>
            <person name="Sun Q."/>
            <person name="Zhang L."/>
            <person name="Zhou B."/>
            <person name="Peng R."/>
            <person name="Zhang X."/>
            <person name="Liu F."/>
        </authorList>
    </citation>
    <scope>NUCLEOTIDE SEQUENCE [LARGE SCALE GENOMIC DNA]</scope>
    <source>
        <strain evidence="4">cv. PA1801</strain>
    </source>
</reference>
<dbReference type="GO" id="GO:0004386">
    <property type="term" value="F:helicase activity"/>
    <property type="evidence" value="ECO:0007669"/>
    <property type="project" value="UniProtKB-KW"/>
</dbReference>
<evidence type="ECO:0000313" key="4">
    <source>
        <dbReference type="Proteomes" id="UP000325315"/>
    </source>
</evidence>
<name>A0A5B6W2A6_9ROSI</name>
<keyword evidence="3" id="KW-0067">ATP-binding</keyword>
<gene>
    <name evidence="3" type="ORF">EPI10_026130</name>
</gene>
<proteinExistence type="predicted"/>
<organism evidence="3 4">
    <name type="scientific">Gossypium australe</name>
    <dbReference type="NCBI Taxonomy" id="47621"/>
    <lineage>
        <taxon>Eukaryota</taxon>
        <taxon>Viridiplantae</taxon>
        <taxon>Streptophyta</taxon>
        <taxon>Embryophyta</taxon>
        <taxon>Tracheophyta</taxon>
        <taxon>Spermatophyta</taxon>
        <taxon>Magnoliopsida</taxon>
        <taxon>eudicotyledons</taxon>
        <taxon>Gunneridae</taxon>
        <taxon>Pentapetalae</taxon>
        <taxon>rosids</taxon>
        <taxon>malvids</taxon>
        <taxon>Malvales</taxon>
        <taxon>Malvaceae</taxon>
        <taxon>Malvoideae</taxon>
        <taxon>Gossypium</taxon>
    </lineage>
</organism>
<evidence type="ECO:0000313" key="3">
    <source>
        <dbReference type="EMBL" id="KAA3476019.1"/>
    </source>
</evidence>
<feature type="domain" description="DUF632" evidence="2">
    <location>
        <begin position="154"/>
        <end position="295"/>
    </location>
</feature>
<dbReference type="PANTHER" id="PTHR21450:SF17">
    <property type="entry name" value="OS09G0542500 PROTEIN"/>
    <property type="match status" value="1"/>
</dbReference>
<feature type="region of interest" description="Disordered" evidence="1">
    <location>
        <begin position="1"/>
        <end position="49"/>
    </location>
</feature>
<feature type="compositionally biased region" description="Acidic residues" evidence="1">
    <location>
        <begin position="101"/>
        <end position="112"/>
    </location>
</feature>
<dbReference type="InterPro" id="IPR006867">
    <property type="entry name" value="DUF632"/>
</dbReference>
<dbReference type="PANTHER" id="PTHR21450">
    <property type="entry name" value="PROTEIN ALTERED PHOSPHATE STARVATION RESPONSE 1"/>
    <property type="match status" value="1"/>
</dbReference>
<keyword evidence="4" id="KW-1185">Reference proteome</keyword>
<keyword evidence="3" id="KW-0347">Helicase</keyword>